<evidence type="ECO:0000256" key="1">
    <source>
        <dbReference type="SAM" id="MobiDB-lite"/>
    </source>
</evidence>
<accession>A0A3R7M238</accession>
<reference evidence="2 3" key="2">
    <citation type="submission" date="2019-01" db="EMBL/GenBank/DDBJ databases">
        <title>The decoding of complex shrimp genome reveals the adaptation for benthos swimmer, frequently molting mechanism and breeding impact on genome.</title>
        <authorList>
            <person name="Sun Y."/>
            <person name="Gao Y."/>
            <person name="Yu Y."/>
        </authorList>
    </citation>
    <scope>NUCLEOTIDE SEQUENCE [LARGE SCALE GENOMIC DNA]</scope>
    <source>
        <tissue evidence="2">Muscle</tissue>
    </source>
</reference>
<keyword evidence="3" id="KW-1185">Reference proteome</keyword>
<dbReference type="Proteomes" id="UP000283509">
    <property type="component" value="Unassembled WGS sequence"/>
</dbReference>
<sequence length="107" mass="11442">MPAVVLPLVQSLVDVNDGLEEAPCLERAMCEANRRSCRRRRRAAAWTRPREAWWRPAQPGPEQVLQRLRPREIQAGAEGGGGGAEGGGPTAPASSQSARSSAEDTAP</sequence>
<feature type="compositionally biased region" description="Gly residues" evidence="1">
    <location>
        <begin position="77"/>
        <end position="89"/>
    </location>
</feature>
<proteinExistence type="predicted"/>
<dbReference type="EMBL" id="QCYY01002381">
    <property type="protein sequence ID" value="ROT70817.1"/>
    <property type="molecule type" value="Genomic_DNA"/>
</dbReference>
<dbReference type="AlphaFoldDB" id="A0A3R7M238"/>
<organism evidence="2 3">
    <name type="scientific">Penaeus vannamei</name>
    <name type="common">Whiteleg shrimp</name>
    <name type="synonym">Litopenaeus vannamei</name>
    <dbReference type="NCBI Taxonomy" id="6689"/>
    <lineage>
        <taxon>Eukaryota</taxon>
        <taxon>Metazoa</taxon>
        <taxon>Ecdysozoa</taxon>
        <taxon>Arthropoda</taxon>
        <taxon>Crustacea</taxon>
        <taxon>Multicrustacea</taxon>
        <taxon>Malacostraca</taxon>
        <taxon>Eumalacostraca</taxon>
        <taxon>Eucarida</taxon>
        <taxon>Decapoda</taxon>
        <taxon>Dendrobranchiata</taxon>
        <taxon>Penaeoidea</taxon>
        <taxon>Penaeidae</taxon>
        <taxon>Penaeus</taxon>
    </lineage>
</organism>
<feature type="compositionally biased region" description="Low complexity" evidence="1">
    <location>
        <begin position="91"/>
        <end position="100"/>
    </location>
</feature>
<evidence type="ECO:0000313" key="3">
    <source>
        <dbReference type="Proteomes" id="UP000283509"/>
    </source>
</evidence>
<comment type="caution">
    <text evidence="2">The sequence shown here is derived from an EMBL/GenBank/DDBJ whole genome shotgun (WGS) entry which is preliminary data.</text>
</comment>
<feature type="region of interest" description="Disordered" evidence="1">
    <location>
        <begin position="70"/>
        <end position="107"/>
    </location>
</feature>
<gene>
    <name evidence="2" type="ORF">C7M84_010883</name>
</gene>
<reference evidence="2 3" key="1">
    <citation type="submission" date="2018-04" db="EMBL/GenBank/DDBJ databases">
        <authorList>
            <person name="Zhang X."/>
            <person name="Yuan J."/>
            <person name="Li F."/>
            <person name="Xiang J."/>
        </authorList>
    </citation>
    <scope>NUCLEOTIDE SEQUENCE [LARGE SCALE GENOMIC DNA]</scope>
    <source>
        <tissue evidence="2">Muscle</tissue>
    </source>
</reference>
<protein>
    <submittedName>
        <fullName evidence="2">Uncharacterized protein</fullName>
    </submittedName>
</protein>
<evidence type="ECO:0000313" key="2">
    <source>
        <dbReference type="EMBL" id="ROT70817.1"/>
    </source>
</evidence>
<name>A0A3R7M238_PENVA</name>